<keyword evidence="3" id="KW-1185">Reference proteome</keyword>
<evidence type="ECO:0000256" key="1">
    <source>
        <dbReference type="SAM" id="MobiDB-lite"/>
    </source>
</evidence>
<proteinExistence type="predicted"/>
<comment type="caution">
    <text evidence="2">The sequence shown here is derived from an EMBL/GenBank/DDBJ whole genome shotgun (WGS) entry which is preliminary data.</text>
</comment>
<organism evidence="2 3">
    <name type="scientific">Gossypium arboreum</name>
    <name type="common">Tree cotton</name>
    <name type="synonym">Gossypium nanking</name>
    <dbReference type="NCBI Taxonomy" id="29729"/>
    <lineage>
        <taxon>Eukaryota</taxon>
        <taxon>Viridiplantae</taxon>
        <taxon>Streptophyta</taxon>
        <taxon>Embryophyta</taxon>
        <taxon>Tracheophyta</taxon>
        <taxon>Spermatophyta</taxon>
        <taxon>Magnoliopsida</taxon>
        <taxon>eudicotyledons</taxon>
        <taxon>Gunneridae</taxon>
        <taxon>Pentapetalae</taxon>
        <taxon>rosids</taxon>
        <taxon>malvids</taxon>
        <taxon>Malvales</taxon>
        <taxon>Malvaceae</taxon>
        <taxon>Malvoideae</taxon>
        <taxon>Gossypium</taxon>
    </lineage>
</organism>
<evidence type="ECO:0000313" key="2">
    <source>
        <dbReference type="EMBL" id="KAK5811518.1"/>
    </source>
</evidence>
<reference evidence="2 3" key="1">
    <citation type="submission" date="2023-03" db="EMBL/GenBank/DDBJ databases">
        <title>WGS of Gossypium arboreum.</title>
        <authorList>
            <person name="Yu D."/>
        </authorList>
    </citation>
    <scope>NUCLEOTIDE SEQUENCE [LARGE SCALE GENOMIC DNA]</scope>
    <source>
        <tissue evidence="2">Leaf</tissue>
    </source>
</reference>
<protein>
    <submittedName>
        <fullName evidence="2">Uncharacterized protein</fullName>
    </submittedName>
</protein>
<sequence>MSHSSRRTQLGVHCVGDIVPRDVLSDATRKNQNWWLPFTTKIVSSVLVSFFTSSGELPIYILTCNKHVKFPLVVYATVKMHEIDRVLRQLGFQQSILVAPQDLDDLYPIDLQGPDENCLVFHSQHINMWNNRLMSGWTVGHPSQMFYMSEPSHSPMTLMLTMMYRPFMYQALMESPLVIPSVYGTQHSYAHLPFVMQIPLGSLFYQGEEEEQSRPQLRPEAEPRRNPARKLRQPQCCIDSVRHMH</sequence>
<dbReference type="EMBL" id="JARKNE010000008">
    <property type="protein sequence ID" value="KAK5811518.1"/>
    <property type="molecule type" value="Genomic_DNA"/>
</dbReference>
<feature type="region of interest" description="Disordered" evidence="1">
    <location>
        <begin position="209"/>
        <end position="234"/>
    </location>
</feature>
<accession>A0ABR0NZ37</accession>
<dbReference type="Proteomes" id="UP001358586">
    <property type="component" value="Chromosome 8"/>
</dbReference>
<evidence type="ECO:0000313" key="3">
    <source>
        <dbReference type="Proteomes" id="UP001358586"/>
    </source>
</evidence>
<name>A0ABR0NZ37_GOSAR</name>
<gene>
    <name evidence="2" type="ORF">PVK06_026856</name>
</gene>